<dbReference type="AlphaFoldDB" id="A0A662D873"/>
<evidence type="ECO:0000259" key="5">
    <source>
        <dbReference type="SMART" id="SM00829"/>
    </source>
</evidence>
<evidence type="ECO:0000313" key="7">
    <source>
        <dbReference type="Proteomes" id="UP000280417"/>
    </source>
</evidence>
<dbReference type="InterPro" id="IPR002328">
    <property type="entry name" value="ADH_Zn_CS"/>
</dbReference>
<comment type="similarity">
    <text evidence="4">Belongs to the zinc-containing alcohol dehydrogenase family.</text>
</comment>
<accession>A0A662D873</accession>
<evidence type="ECO:0000256" key="2">
    <source>
        <dbReference type="ARBA" id="ARBA00022833"/>
    </source>
</evidence>
<dbReference type="EMBL" id="QMQA01000202">
    <property type="protein sequence ID" value="RLE11990.1"/>
    <property type="molecule type" value="Genomic_DNA"/>
</dbReference>
<dbReference type="PROSITE" id="PS00059">
    <property type="entry name" value="ADH_ZINC"/>
    <property type="match status" value="1"/>
</dbReference>
<keyword evidence="3" id="KW-0560">Oxidoreductase</keyword>
<dbReference type="InterPro" id="IPR050129">
    <property type="entry name" value="Zn_alcohol_dh"/>
</dbReference>
<dbReference type="GO" id="GO:0016491">
    <property type="term" value="F:oxidoreductase activity"/>
    <property type="evidence" value="ECO:0007669"/>
    <property type="project" value="UniProtKB-KW"/>
</dbReference>
<dbReference type="SUPFAM" id="SSF50129">
    <property type="entry name" value="GroES-like"/>
    <property type="match status" value="1"/>
</dbReference>
<feature type="domain" description="Enoyl reductase (ER)" evidence="5">
    <location>
        <begin position="10"/>
        <end position="334"/>
    </location>
</feature>
<protein>
    <submittedName>
        <fullName evidence="6">L-threonine 3-dehydrogenase</fullName>
    </submittedName>
</protein>
<comment type="cofactor">
    <cofactor evidence="4">
        <name>Zn(2+)</name>
        <dbReference type="ChEBI" id="CHEBI:29105"/>
    </cofactor>
</comment>
<dbReference type="InterPro" id="IPR013154">
    <property type="entry name" value="ADH-like_N"/>
</dbReference>
<gene>
    <name evidence="6" type="ORF">DRJ04_07015</name>
</gene>
<keyword evidence="1 4" id="KW-0479">Metal-binding</keyword>
<evidence type="ECO:0000256" key="4">
    <source>
        <dbReference type="RuleBase" id="RU361277"/>
    </source>
</evidence>
<evidence type="ECO:0000313" key="6">
    <source>
        <dbReference type="EMBL" id="RLE11990.1"/>
    </source>
</evidence>
<reference evidence="6 7" key="1">
    <citation type="submission" date="2018-06" db="EMBL/GenBank/DDBJ databases">
        <title>Extensive metabolic versatility and redundancy in microbially diverse, dynamic hydrothermal sediments.</title>
        <authorList>
            <person name="Dombrowski N."/>
            <person name="Teske A."/>
            <person name="Baker B.J."/>
        </authorList>
    </citation>
    <scope>NUCLEOTIDE SEQUENCE [LARGE SCALE GENOMIC DNA]</scope>
    <source>
        <strain evidence="6">B3_G15</strain>
    </source>
</reference>
<dbReference type="SMART" id="SM00829">
    <property type="entry name" value="PKS_ER"/>
    <property type="match status" value="1"/>
</dbReference>
<dbReference type="GO" id="GO:0008270">
    <property type="term" value="F:zinc ion binding"/>
    <property type="evidence" value="ECO:0007669"/>
    <property type="project" value="InterPro"/>
</dbReference>
<dbReference type="SUPFAM" id="SSF51735">
    <property type="entry name" value="NAD(P)-binding Rossmann-fold domains"/>
    <property type="match status" value="1"/>
</dbReference>
<name>A0A662D873_UNCAE</name>
<dbReference type="Gene3D" id="3.40.50.720">
    <property type="entry name" value="NAD(P)-binding Rossmann-like Domain"/>
    <property type="match status" value="1"/>
</dbReference>
<evidence type="ECO:0000256" key="1">
    <source>
        <dbReference type="ARBA" id="ARBA00022723"/>
    </source>
</evidence>
<sequence>MLAAVFEEEGKLSLREVSLPEIQKDSDVLIEVEAAGVCGTDLKILEVPPGHPATTGVILGHEYTGKIVDMGKKVRCFKVGDKVVINPNISCDGCSWCRMGFPNLCENLTTLGIFIDGGFARYSVVPAKSVYPVSLDVPSEEAAFAEPLSCVISALEKINFQVGESVVILGAGPIGLLFTQLFRAAGAGEIIVSEISDYRVKFAEESGATLAVNPQKDELEKMVKERTKVGADVVVDAVGSLFKQALTLVRPGGKVLLFGQDYKAKDEITQNDITRNEVTVVGSYIARYTFPQTVRVIESGNLALNKLITHRLSLEALPQGLEALKKGEAIKVIIKP</sequence>
<comment type="caution">
    <text evidence="6">The sequence shown here is derived from an EMBL/GenBank/DDBJ whole genome shotgun (WGS) entry which is preliminary data.</text>
</comment>
<dbReference type="Gene3D" id="3.90.180.10">
    <property type="entry name" value="Medium-chain alcohol dehydrogenases, catalytic domain"/>
    <property type="match status" value="1"/>
</dbReference>
<dbReference type="Proteomes" id="UP000280417">
    <property type="component" value="Unassembled WGS sequence"/>
</dbReference>
<dbReference type="Pfam" id="PF00107">
    <property type="entry name" value="ADH_zinc_N"/>
    <property type="match status" value="1"/>
</dbReference>
<dbReference type="PANTHER" id="PTHR43401:SF2">
    <property type="entry name" value="L-THREONINE 3-DEHYDROGENASE"/>
    <property type="match status" value="1"/>
</dbReference>
<dbReference type="InterPro" id="IPR020843">
    <property type="entry name" value="ER"/>
</dbReference>
<proteinExistence type="inferred from homology"/>
<keyword evidence="2 4" id="KW-0862">Zinc</keyword>
<dbReference type="InterPro" id="IPR036291">
    <property type="entry name" value="NAD(P)-bd_dom_sf"/>
</dbReference>
<dbReference type="PANTHER" id="PTHR43401">
    <property type="entry name" value="L-THREONINE 3-DEHYDROGENASE"/>
    <property type="match status" value="1"/>
</dbReference>
<evidence type="ECO:0000256" key="3">
    <source>
        <dbReference type="ARBA" id="ARBA00023002"/>
    </source>
</evidence>
<organism evidence="6 7">
    <name type="scientific">Aerophobetes bacterium</name>
    <dbReference type="NCBI Taxonomy" id="2030807"/>
    <lineage>
        <taxon>Bacteria</taxon>
        <taxon>Candidatus Aerophobota</taxon>
    </lineage>
</organism>
<dbReference type="Pfam" id="PF08240">
    <property type="entry name" value="ADH_N"/>
    <property type="match status" value="1"/>
</dbReference>
<dbReference type="InterPro" id="IPR011032">
    <property type="entry name" value="GroES-like_sf"/>
</dbReference>
<dbReference type="InterPro" id="IPR013149">
    <property type="entry name" value="ADH-like_C"/>
</dbReference>